<name>A0A6J4P564_9ACTN</name>
<gene>
    <name evidence="2" type="ORF">AVDCRST_MAG32-2971</name>
</gene>
<accession>A0A6J4P564</accession>
<feature type="region of interest" description="Disordered" evidence="1">
    <location>
        <begin position="1"/>
        <end position="62"/>
    </location>
</feature>
<evidence type="ECO:0000313" key="2">
    <source>
        <dbReference type="EMBL" id="CAA9401276.1"/>
    </source>
</evidence>
<proteinExistence type="predicted"/>
<dbReference type="AlphaFoldDB" id="A0A6J4P564"/>
<reference evidence="2" key="1">
    <citation type="submission" date="2020-02" db="EMBL/GenBank/DDBJ databases">
        <authorList>
            <person name="Meier V. D."/>
        </authorList>
    </citation>
    <scope>NUCLEOTIDE SEQUENCE</scope>
    <source>
        <strain evidence="2">AVDCRST_MAG32</strain>
    </source>
</reference>
<dbReference type="EMBL" id="CADCUM010000118">
    <property type="protein sequence ID" value="CAA9401276.1"/>
    <property type="molecule type" value="Genomic_DNA"/>
</dbReference>
<evidence type="ECO:0000256" key="1">
    <source>
        <dbReference type="SAM" id="MobiDB-lite"/>
    </source>
</evidence>
<protein>
    <submittedName>
        <fullName evidence="2">Uncharacterized protein</fullName>
    </submittedName>
</protein>
<organism evidence="2">
    <name type="scientific">uncultured Nocardioides sp</name>
    <dbReference type="NCBI Taxonomy" id="198441"/>
    <lineage>
        <taxon>Bacteria</taxon>
        <taxon>Bacillati</taxon>
        <taxon>Actinomycetota</taxon>
        <taxon>Actinomycetes</taxon>
        <taxon>Propionibacteriales</taxon>
        <taxon>Nocardioidaceae</taxon>
        <taxon>Nocardioides</taxon>
        <taxon>environmental samples</taxon>
    </lineage>
</organism>
<sequence>MRGTWNGEGCQGQDEAADEGRDAAHGTSGLGSALGAMTLRGRPSGVPGTQELPGRRRQGRVS</sequence>